<organism evidence="2 3">
    <name type="scientific">Fusarium piperis</name>
    <dbReference type="NCBI Taxonomy" id="1435070"/>
    <lineage>
        <taxon>Eukaryota</taxon>
        <taxon>Fungi</taxon>
        <taxon>Dikarya</taxon>
        <taxon>Ascomycota</taxon>
        <taxon>Pezizomycotina</taxon>
        <taxon>Sordariomycetes</taxon>
        <taxon>Hypocreomycetidae</taxon>
        <taxon>Hypocreales</taxon>
        <taxon>Nectriaceae</taxon>
        <taxon>Fusarium</taxon>
        <taxon>Fusarium solani species complex</taxon>
    </lineage>
</organism>
<feature type="compositionally biased region" description="Basic and acidic residues" evidence="1">
    <location>
        <begin position="86"/>
        <end position="96"/>
    </location>
</feature>
<name>A0A9W9BPJ0_9HYPO</name>
<dbReference type="EMBL" id="JAPEUR010000097">
    <property type="protein sequence ID" value="KAJ4321294.1"/>
    <property type="molecule type" value="Genomic_DNA"/>
</dbReference>
<evidence type="ECO:0000313" key="3">
    <source>
        <dbReference type="Proteomes" id="UP001140502"/>
    </source>
</evidence>
<protein>
    <submittedName>
        <fullName evidence="2">Uncharacterized protein</fullName>
    </submittedName>
</protein>
<accession>A0A9W9BPJ0</accession>
<evidence type="ECO:0000313" key="2">
    <source>
        <dbReference type="EMBL" id="KAJ4321294.1"/>
    </source>
</evidence>
<proteinExistence type="predicted"/>
<feature type="region of interest" description="Disordered" evidence="1">
    <location>
        <begin position="40"/>
        <end position="96"/>
    </location>
</feature>
<dbReference type="AlphaFoldDB" id="A0A9W9BPJ0"/>
<dbReference type="OrthoDB" id="5106367at2759"/>
<keyword evidence="3" id="KW-1185">Reference proteome</keyword>
<reference evidence="2" key="1">
    <citation type="submission" date="2022-10" db="EMBL/GenBank/DDBJ databases">
        <title>Tapping the CABI collections for fungal endophytes: first genome assemblies for Collariella, Neodidymelliopsis, Ascochyta clinopodiicola, Didymella pomorum, Didymosphaeria variabile, Neocosmospora piperis and Neocucurbitaria cava.</title>
        <authorList>
            <person name="Hill R."/>
        </authorList>
    </citation>
    <scope>NUCLEOTIDE SEQUENCE</scope>
    <source>
        <strain evidence="2">IMI 366586</strain>
    </source>
</reference>
<comment type="caution">
    <text evidence="2">The sequence shown here is derived from an EMBL/GenBank/DDBJ whole genome shotgun (WGS) entry which is preliminary data.</text>
</comment>
<gene>
    <name evidence="2" type="ORF">N0V84_005428</name>
</gene>
<sequence length="96" mass="10780">MDVPFEVPIQTRPDDGGSWFELPQDPNTFVTATMAAIPTVNPTGLTEETPSKGTTPWLQRQAHREHKSRVESERRVSTIMGGNEAYGRDEEEGRRP</sequence>
<dbReference type="Proteomes" id="UP001140502">
    <property type="component" value="Unassembled WGS sequence"/>
</dbReference>
<feature type="compositionally biased region" description="Polar residues" evidence="1">
    <location>
        <begin position="40"/>
        <end position="58"/>
    </location>
</feature>
<evidence type="ECO:0000256" key="1">
    <source>
        <dbReference type="SAM" id="MobiDB-lite"/>
    </source>
</evidence>